<feature type="compositionally biased region" description="Polar residues" evidence="1">
    <location>
        <begin position="1"/>
        <end position="23"/>
    </location>
</feature>
<dbReference type="OrthoDB" id="10314024at2759"/>
<dbReference type="VEuPathDB" id="FungiDB:SDRG_12276"/>
<sequence>MQGNKENATPATNSQLGEANGATQPAPAAASAPASGYIFPGCTKPFNEMTDDEIEAGVRAGILPLKALYPTAVKITKTPLPGTTKPIAPTSPGVFKVFMYLIDELANEAIVADPHGIYPLEFEGIDKIVQLHLAFPEAIWQL</sequence>
<reference evidence="2 3" key="1">
    <citation type="submission" date="2012-04" db="EMBL/GenBank/DDBJ databases">
        <title>The Genome Sequence of Saprolegnia declina VS20.</title>
        <authorList>
            <consortium name="The Broad Institute Genome Sequencing Platform"/>
            <person name="Russ C."/>
            <person name="Nusbaum C."/>
            <person name="Tyler B."/>
            <person name="van West P."/>
            <person name="Dieguez-Uribeondo J."/>
            <person name="de Bruijn I."/>
            <person name="Tripathy S."/>
            <person name="Jiang R."/>
            <person name="Young S.K."/>
            <person name="Zeng Q."/>
            <person name="Gargeya S."/>
            <person name="Fitzgerald M."/>
            <person name="Haas B."/>
            <person name="Abouelleil A."/>
            <person name="Alvarado L."/>
            <person name="Arachchi H.M."/>
            <person name="Berlin A."/>
            <person name="Chapman S.B."/>
            <person name="Goldberg J."/>
            <person name="Griggs A."/>
            <person name="Gujja S."/>
            <person name="Hansen M."/>
            <person name="Howarth C."/>
            <person name="Imamovic A."/>
            <person name="Larimer J."/>
            <person name="McCowen C."/>
            <person name="Montmayeur A."/>
            <person name="Murphy C."/>
            <person name="Neiman D."/>
            <person name="Pearson M."/>
            <person name="Priest M."/>
            <person name="Roberts A."/>
            <person name="Saif S."/>
            <person name="Shea T."/>
            <person name="Sisk P."/>
            <person name="Sykes S."/>
            <person name="Wortman J."/>
            <person name="Nusbaum C."/>
            <person name="Birren B."/>
        </authorList>
    </citation>
    <scope>NUCLEOTIDE SEQUENCE [LARGE SCALE GENOMIC DNA]</scope>
    <source>
        <strain evidence="2 3">VS20</strain>
    </source>
</reference>
<evidence type="ECO:0000313" key="3">
    <source>
        <dbReference type="Proteomes" id="UP000030762"/>
    </source>
</evidence>
<gene>
    <name evidence="2" type="ORF">SDRG_12276</name>
</gene>
<organism evidence="2 3">
    <name type="scientific">Saprolegnia diclina (strain VS20)</name>
    <dbReference type="NCBI Taxonomy" id="1156394"/>
    <lineage>
        <taxon>Eukaryota</taxon>
        <taxon>Sar</taxon>
        <taxon>Stramenopiles</taxon>
        <taxon>Oomycota</taxon>
        <taxon>Saprolegniomycetes</taxon>
        <taxon>Saprolegniales</taxon>
        <taxon>Saprolegniaceae</taxon>
        <taxon>Saprolegnia</taxon>
    </lineage>
</organism>
<evidence type="ECO:0000256" key="1">
    <source>
        <dbReference type="SAM" id="MobiDB-lite"/>
    </source>
</evidence>
<dbReference type="EMBL" id="JH767179">
    <property type="protein sequence ID" value="EQC29996.1"/>
    <property type="molecule type" value="Genomic_DNA"/>
</dbReference>
<feature type="region of interest" description="Disordered" evidence="1">
    <location>
        <begin position="1"/>
        <end position="32"/>
    </location>
</feature>
<dbReference type="RefSeq" id="XP_008616563.1">
    <property type="nucleotide sequence ID" value="XM_008618341.1"/>
</dbReference>
<keyword evidence="3" id="KW-1185">Reference proteome</keyword>
<dbReference type="InParanoid" id="T0Q5Y7"/>
<accession>T0Q5Y7</accession>
<dbReference type="OMA" id="YIFPGCT"/>
<name>T0Q5Y7_SAPDV</name>
<dbReference type="GeneID" id="19953003"/>
<evidence type="ECO:0000313" key="2">
    <source>
        <dbReference type="EMBL" id="EQC29996.1"/>
    </source>
</evidence>
<dbReference type="AlphaFoldDB" id="T0Q5Y7"/>
<dbReference type="Proteomes" id="UP000030762">
    <property type="component" value="Unassembled WGS sequence"/>
</dbReference>
<protein>
    <submittedName>
        <fullName evidence="2">Uncharacterized protein</fullName>
    </submittedName>
</protein>
<proteinExistence type="predicted"/>